<gene>
    <name evidence="6" type="ORF">HGH92_10645</name>
</gene>
<evidence type="ECO:0000259" key="4">
    <source>
        <dbReference type="PROSITE" id="PS51736"/>
    </source>
</evidence>
<evidence type="ECO:0000256" key="2">
    <source>
        <dbReference type="ARBA" id="ARBA00023172"/>
    </source>
</evidence>
<dbReference type="SMART" id="SM00857">
    <property type="entry name" value="Resolvase"/>
    <property type="match status" value="1"/>
</dbReference>
<feature type="region of interest" description="Disordered" evidence="3">
    <location>
        <begin position="493"/>
        <end position="520"/>
    </location>
</feature>
<dbReference type="AlphaFoldDB" id="A0A847RNT0"/>
<feature type="domain" description="Recombinase" evidence="5">
    <location>
        <begin position="162"/>
        <end position="275"/>
    </location>
</feature>
<name>A0A847RNT0_9BACT</name>
<keyword evidence="2" id="KW-0233">DNA recombination</keyword>
<dbReference type="InterPro" id="IPR011109">
    <property type="entry name" value="DNA_bind_recombinase_dom"/>
</dbReference>
<dbReference type="Pfam" id="PF07508">
    <property type="entry name" value="Recombinase"/>
    <property type="match status" value="1"/>
</dbReference>
<keyword evidence="7" id="KW-1185">Reference proteome</keyword>
<dbReference type="GO" id="GO:0003677">
    <property type="term" value="F:DNA binding"/>
    <property type="evidence" value="ECO:0007669"/>
    <property type="project" value="UniProtKB-KW"/>
</dbReference>
<dbReference type="Gene3D" id="3.90.1750.20">
    <property type="entry name" value="Putative Large Serine Recombinase, Chain B, Domain 2"/>
    <property type="match status" value="1"/>
</dbReference>
<dbReference type="Pfam" id="PF00239">
    <property type="entry name" value="Resolvase"/>
    <property type="match status" value="1"/>
</dbReference>
<dbReference type="CDD" id="cd03768">
    <property type="entry name" value="SR_ResInv"/>
    <property type="match status" value="1"/>
</dbReference>
<keyword evidence="1" id="KW-0238">DNA-binding</keyword>
<dbReference type="Pfam" id="PF13408">
    <property type="entry name" value="Zn_ribbon_recom"/>
    <property type="match status" value="1"/>
</dbReference>
<dbReference type="GO" id="GO:0000150">
    <property type="term" value="F:DNA strand exchange activity"/>
    <property type="evidence" value="ECO:0007669"/>
    <property type="project" value="InterPro"/>
</dbReference>
<comment type="caution">
    <text evidence="6">The sequence shown here is derived from an EMBL/GenBank/DDBJ whole genome shotgun (WGS) entry which is preliminary data.</text>
</comment>
<dbReference type="InterPro" id="IPR038109">
    <property type="entry name" value="DNA_bind_recomb_sf"/>
</dbReference>
<reference evidence="6 7" key="1">
    <citation type="submission" date="2020-04" db="EMBL/GenBank/DDBJ databases">
        <authorList>
            <person name="Yin C."/>
        </authorList>
    </citation>
    <scope>NUCLEOTIDE SEQUENCE [LARGE SCALE GENOMIC DNA]</scope>
    <source>
        <strain evidence="6 7">Ae27</strain>
    </source>
</reference>
<organism evidence="6 7">
    <name type="scientific">Chitinophaga varians</name>
    <dbReference type="NCBI Taxonomy" id="2202339"/>
    <lineage>
        <taxon>Bacteria</taxon>
        <taxon>Pseudomonadati</taxon>
        <taxon>Bacteroidota</taxon>
        <taxon>Chitinophagia</taxon>
        <taxon>Chitinophagales</taxon>
        <taxon>Chitinophagaceae</taxon>
        <taxon>Chitinophaga</taxon>
    </lineage>
</organism>
<dbReference type="InterPro" id="IPR050639">
    <property type="entry name" value="SSR_resolvase"/>
</dbReference>
<dbReference type="EMBL" id="JABAIA010000001">
    <property type="protein sequence ID" value="NLR64763.1"/>
    <property type="molecule type" value="Genomic_DNA"/>
</dbReference>
<accession>A0A847RNT0</accession>
<evidence type="ECO:0000259" key="5">
    <source>
        <dbReference type="PROSITE" id="PS51737"/>
    </source>
</evidence>
<evidence type="ECO:0000313" key="7">
    <source>
        <dbReference type="Proteomes" id="UP000570474"/>
    </source>
</evidence>
<dbReference type="Gene3D" id="3.40.50.1390">
    <property type="entry name" value="Resolvase, N-terminal catalytic domain"/>
    <property type="match status" value="1"/>
</dbReference>
<dbReference type="InterPro" id="IPR036162">
    <property type="entry name" value="Resolvase-like_N_sf"/>
</dbReference>
<dbReference type="PROSITE" id="PS51736">
    <property type="entry name" value="RECOMBINASES_3"/>
    <property type="match status" value="1"/>
</dbReference>
<dbReference type="PANTHER" id="PTHR30461:SF2">
    <property type="entry name" value="SERINE RECOMBINASE PINE-RELATED"/>
    <property type="match status" value="1"/>
</dbReference>
<evidence type="ECO:0000313" key="6">
    <source>
        <dbReference type="EMBL" id="NLR64763.1"/>
    </source>
</evidence>
<dbReference type="InterPro" id="IPR025827">
    <property type="entry name" value="Zn_ribbon_recom_dom"/>
</dbReference>
<protein>
    <submittedName>
        <fullName evidence="6">Recombinase family protein</fullName>
    </submittedName>
</protein>
<sequence>MNLKKKNAILYTRVSTDDQAQHGYSLIHQYDKLKSHCNDNGISIIKHFKEDYSAKNFNRPEWKNLMQYIKANKGVVNTILFTKWDRFTRSLEETFTVISTLRKMGISVNAIEQEIDFSIPESKLMLSVYVAGGDIERDKICQRTKDGMRAMRKQGKWNGTAPLGYKYHREDSRSSWLVIDPVKASFITDAFSLYSTGIYSIPEVQRLVSEKHNYGVKRSKQAFINILRNQVYIGNIKLEATDKEDEIYIKGIHTPLVDEHIFQRVQDILDNRKRSKNIRYQDQRHPLRGFLKCPQCSKNMTSSAVKKKKFVYYQCQEGHRRYPALFANEQFENLLTKTFNIDENIITCYQKILEDTFDRNGSNIKNQLKGINKQIVDYEQKRSNKEDDYINERIPADVYNSARKRLDGYINELINQKTTLEGNMKHQFKNYLVNTSILLRNLSGVYKKSDVEIKRRILGVILEDKLIFENNTYQTPTYTPAVDLLLRTSKGLKEKRKGSEENSEPLSSSAPPAGLEPAPL</sequence>
<dbReference type="PANTHER" id="PTHR30461">
    <property type="entry name" value="DNA-INVERTASE FROM LAMBDOID PROPHAGE"/>
    <property type="match status" value="1"/>
</dbReference>
<feature type="domain" description="Resolvase/invertase-type recombinase catalytic" evidence="4">
    <location>
        <begin position="7"/>
        <end position="155"/>
    </location>
</feature>
<evidence type="ECO:0000256" key="1">
    <source>
        <dbReference type="ARBA" id="ARBA00023125"/>
    </source>
</evidence>
<proteinExistence type="predicted"/>
<dbReference type="RefSeq" id="WP_168870696.1">
    <property type="nucleotide sequence ID" value="NZ_JABAIA010000001.1"/>
</dbReference>
<dbReference type="SUPFAM" id="SSF53041">
    <property type="entry name" value="Resolvase-like"/>
    <property type="match status" value="1"/>
</dbReference>
<dbReference type="PROSITE" id="PS51737">
    <property type="entry name" value="RECOMBINASE_DNA_BIND"/>
    <property type="match status" value="1"/>
</dbReference>
<dbReference type="Proteomes" id="UP000570474">
    <property type="component" value="Unassembled WGS sequence"/>
</dbReference>
<dbReference type="InterPro" id="IPR006119">
    <property type="entry name" value="Resolv_N"/>
</dbReference>
<evidence type="ECO:0000256" key="3">
    <source>
        <dbReference type="SAM" id="MobiDB-lite"/>
    </source>
</evidence>